<dbReference type="Pfam" id="PF00646">
    <property type="entry name" value="F-box"/>
    <property type="match status" value="1"/>
</dbReference>
<dbReference type="Proteomes" id="UP001221142">
    <property type="component" value="Unassembled WGS sequence"/>
</dbReference>
<organism evidence="2 3">
    <name type="scientific">Roridomyces roridus</name>
    <dbReference type="NCBI Taxonomy" id="1738132"/>
    <lineage>
        <taxon>Eukaryota</taxon>
        <taxon>Fungi</taxon>
        <taxon>Dikarya</taxon>
        <taxon>Basidiomycota</taxon>
        <taxon>Agaricomycotina</taxon>
        <taxon>Agaricomycetes</taxon>
        <taxon>Agaricomycetidae</taxon>
        <taxon>Agaricales</taxon>
        <taxon>Marasmiineae</taxon>
        <taxon>Mycenaceae</taxon>
        <taxon>Roridomyces</taxon>
    </lineage>
</organism>
<feature type="domain" description="F-box" evidence="1">
    <location>
        <begin position="19"/>
        <end position="51"/>
    </location>
</feature>
<proteinExistence type="predicted"/>
<dbReference type="EMBL" id="JARKIF010000001">
    <property type="protein sequence ID" value="KAJ7651183.1"/>
    <property type="molecule type" value="Genomic_DNA"/>
</dbReference>
<reference evidence="2" key="1">
    <citation type="submission" date="2023-03" db="EMBL/GenBank/DDBJ databases">
        <title>Massive genome expansion in bonnet fungi (Mycena s.s.) driven by repeated elements and novel gene families across ecological guilds.</title>
        <authorList>
            <consortium name="Lawrence Berkeley National Laboratory"/>
            <person name="Harder C.B."/>
            <person name="Miyauchi S."/>
            <person name="Viragh M."/>
            <person name="Kuo A."/>
            <person name="Thoen E."/>
            <person name="Andreopoulos B."/>
            <person name="Lu D."/>
            <person name="Skrede I."/>
            <person name="Drula E."/>
            <person name="Henrissat B."/>
            <person name="Morin E."/>
            <person name="Kohler A."/>
            <person name="Barry K."/>
            <person name="LaButti K."/>
            <person name="Morin E."/>
            <person name="Salamov A."/>
            <person name="Lipzen A."/>
            <person name="Mereny Z."/>
            <person name="Hegedus B."/>
            <person name="Baldrian P."/>
            <person name="Stursova M."/>
            <person name="Weitz H."/>
            <person name="Taylor A."/>
            <person name="Grigoriev I.V."/>
            <person name="Nagy L.G."/>
            <person name="Martin F."/>
            <person name="Kauserud H."/>
        </authorList>
    </citation>
    <scope>NUCLEOTIDE SEQUENCE</scope>
    <source>
        <strain evidence="2">9284</strain>
    </source>
</reference>
<sequence length="367" mass="41491">MVLTRRAHRLKARMCIALWLPNEVLTEIIKYSSKSDQAALCRVSKLFYALVLPILNHAVVLDFRRDNESHNHFARALIKNPERADTIRSLTITQKNEVNYDLIFESMELMQSLHYISLKDWCEPTTINSLNRLIFPQLSSFLLPARDGFSSPSARNLSRFFAQHPSITRLHLVVNSWRTVEPVQNFLPNLRESVGPTPLVRSLATQSLRAARLCPVTELSTSDVQALKALTNPGLPFVLSIDPGAGNRTLEVTIPAILSTVSTEMPSYIHSLELRTFETGRLSTEIFNHIITHLRRFTHLAYFSLTRFDAGYLGEFFVDIEAVEAAVALSPQTPARGSKWESSGSSVPCKISTYRPDFLYSMMQILE</sequence>
<dbReference type="InterPro" id="IPR001810">
    <property type="entry name" value="F-box_dom"/>
</dbReference>
<protein>
    <recommendedName>
        <fullName evidence="1">F-box domain-containing protein</fullName>
    </recommendedName>
</protein>
<accession>A0AAD7CKJ9</accession>
<evidence type="ECO:0000313" key="3">
    <source>
        <dbReference type="Proteomes" id="UP001221142"/>
    </source>
</evidence>
<comment type="caution">
    <text evidence="2">The sequence shown here is derived from an EMBL/GenBank/DDBJ whole genome shotgun (WGS) entry which is preliminary data.</text>
</comment>
<gene>
    <name evidence="2" type="ORF">FB45DRAFT_859787</name>
</gene>
<name>A0AAD7CKJ9_9AGAR</name>
<dbReference type="AlphaFoldDB" id="A0AAD7CKJ9"/>
<evidence type="ECO:0000259" key="1">
    <source>
        <dbReference type="Pfam" id="PF00646"/>
    </source>
</evidence>
<evidence type="ECO:0000313" key="2">
    <source>
        <dbReference type="EMBL" id="KAJ7651183.1"/>
    </source>
</evidence>
<keyword evidence="3" id="KW-1185">Reference proteome</keyword>